<keyword evidence="1 2" id="KW-0238">DNA-binding</keyword>
<dbReference type="InterPro" id="IPR036271">
    <property type="entry name" value="Tet_transcr_reg_TetR-rel_C_sf"/>
</dbReference>
<evidence type="ECO:0000313" key="5">
    <source>
        <dbReference type="Proteomes" id="UP001178662"/>
    </source>
</evidence>
<feature type="DNA-binding region" description="H-T-H motif" evidence="2">
    <location>
        <begin position="32"/>
        <end position="51"/>
    </location>
</feature>
<name>A0AA95EWK3_9BACL</name>
<dbReference type="PRINTS" id="PR00455">
    <property type="entry name" value="HTHTETR"/>
</dbReference>
<dbReference type="PANTHER" id="PTHR30328:SF54">
    <property type="entry name" value="HTH-TYPE TRANSCRIPTIONAL REPRESSOR SCO4008"/>
    <property type="match status" value="1"/>
</dbReference>
<dbReference type="SUPFAM" id="SSF46689">
    <property type="entry name" value="Homeodomain-like"/>
    <property type="match status" value="1"/>
</dbReference>
<gene>
    <name evidence="4" type="ORF">P0Y55_01575</name>
</gene>
<proteinExistence type="predicted"/>
<reference evidence="4" key="1">
    <citation type="submission" date="2023-03" db="EMBL/GenBank/DDBJ databases">
        <title>Andean soil-derived lignocellulolytic bacterial consortium as a source of novel taxa and putative plastic-active enzymes.</title>
        <authorList>
            <person name="Diaz-Garcia L."/>
            <person name="Chuvochina M."/>
            <person name="Feuerriegel G."/>
            <person name="Bunk B."/>
            <person name="Sproer C."/>
            <person name="Streit W.R."/>
            <person name="Rodriguez L.M."/>
            <person name="Overmann J."/>
            <person name="Jimenez D.J."/>
        </authorList>
    </citation>
    <scope>NUCLEOTIDE SEQUENCE</scope>
    <source>
        <strain evidence="4">MAG 2441</strain>
    </source>
</reference>
<dbReference type="AlphaFoldDB" id="A0AA95EWK3"/>
<evidence type="ECO:0000256" key="2">
    <source>
        <dbReference type="PROSITE-ProRule" id="PRU00335"/>
    </source>
</evidence>
<evidence type="ECO:0000256" key="1">
    <source>
        <dbReference type="ARBA" id="ARBA00023125"/>
    </source>
</evidence>
<dbReference type="PROSITE" id="PS50977">
    <property type="entry name" value="HTH_TETR_2"/>
    <property type="match status" value="1"/>
</dbReference>
<dbReference type="InterPro" id="IPR050109">
    <property type="entry name" value="HTH-type_TetR-like_transc_reg"/>
</dbReference>
<dbReference type="Pfam" id="PF00440">
    <property type="entry name" value="TetR_N"/>
    <property type="match status" value="1"/>
</dbReference>
<evidence type="ECO:0000313" key="4">
    <source>
        <dbReference type="EMBL" id="WEK54795.1"/>
    </source>
</evidence>
<organism evidence="4 5">
    <name type="scientific">Candidatus Cohnella colombiensis</name>
    <dbReference type="NCBI Taxonomy" id="3121368"/>
    <lineage>
        <taxon>Bacteria</taxon>
        <taxon>Bacillati</taxon>
        <taxon>Bacillota</taxon>
        <taxon>Bacilli</taxon>
        <taxon>Bacillales</taxon>
        <taxon>Paenibacillaceae</taxon>
        <taxon>Cohnella</taxon>
    </lineage>
</organism>
<dbReference type="GO" id="GO:0006355">
    <property type="term" value="P:regulation of DNA-templated transcription"/>
    <property type="evidence" value="ECO:0007669"/>
    <property type="project" value="UniProtKB-ARBA"/>
</dbReference>
<dbReference type="SUPFAM" id="SSF48498">
    <property type="entry name" value="Tetracyclin repressor-like, C-terminal domain"/>
    <property type="match status" value="1"/>
</dbReference>
<evidence type="ECO:0000259" key="3">
    <source>
        <dbReference type="PROSITE" id="PS50977"/>
    </source>
</evidence>
<feature type="domain" description="HTH tetR-type" evidence="3">
    <location>
        <begin position="9"/>
        <end position="69"/>
    </location>
</feature>
<dbReference type="EMBL" id="CP119317">
    <property type="protein sequence ID" value="WEK54795.1"/>
    <property type="molecule type" value="Genomic_DNA"/>
</dbReference>
<protein>
    <submittedName>
        <fullName evidence="4">TetR/AcrR family transcriptional regulator</fullName>
    </submittedName>
</protein>
<keyword evidence="5" id="KW-1185">Reference proteome</keyword>
<accession>A0AA95EWK3</accession>
<dbReference type="Gene3D" id="1.10.357.10">
    <property type="entry name" value="Tetracycline Repressor, domain 2"/>
    <property type="match status" value="1"/>
</dbReference>
<dbReference type="InterPro" id="IPR001647">
    <property type="entry name" value="HTH_TetR"/>
</dbReference>
<dbReference type="PANTHER" id="PTHR30328">
    <property type="entry name" value="TRANSCRIPTIONAL REPRESSOR"/>
    <property type="match status" value="1"/>
</dbReference>
<dbReference type="InterPro" id="IPR009057">
    <property type="entry name" value="Homeodomain-like_sf"/>
</dbReference>
<dbReference type="GO" id="GO:0003677">
    <property type="term" value="F:DNA binding"/>
    <property type="evidence" value="ECO:0007669"/>
    <property type="project" value="UniProtKB-UniRule"/>
</dbReference>
<dbReference type="Proteomes" id="UP001178662">
    <property type="component" value="Chromosome"/>
</dbReference>
<sequence>MKPDTTSPSSSFQLILDTAEQLIREKGCNKTTLQDIIDRSGLSKGAIYHYVSGKDELFGRVLISKMEQMNTQFNQTVSNATKSDATSPVQMLTQGMMKNTDSHSVTNKIFTYLISQSENPKVALILTELYDFSLNLSIQWIQIGQKAGAIPAHIDAVKLSTIFNIFTFGLRTHRVINPNDDQISVEDIFNVIFKSLQ</sequence>